<evidence type="ECO:0000313" key="1">
    <source>
        <dbReference type="EMBL" id="EUA86512.1"/>
    </source>
</evidence>
<evidence type="ECO:0008006" key="3">
    <source>
        <dbReference type="Google" id="ProtNLM"/>
    </source>
</evidence>
<name>A0ABP3A508_MYCUL</name>
<accession>A0ABP3A508</accession>
<dbReference type="Proteomes" id="UP000020681">
    <property type="component" value="Unassembled WGS sequence"/>
</dbReference>
<sequence length="130" mass="13627">MSKFIGLGRGYRLLQLFDGAGLELHDLERICVSSLGRSQPPDGWALVVSDDDVPVGWIDADGLRRHRDGATLPDAMTVVGAVFRPNGNLSQALDAALSSPSSMGVAVDDGGKVIGGVLADDVLSALKSRR</sequence>
<comment type="caution">
    <text evidence="1">The sequence shown here is derived from an EMBL/GenBank/DDBJ whole genome shotgun (WGS) entry which is preliminary data.</text>
</comment>
<dbReference type="EMBL" id="JAOL01000172">
    <property type="protein sequence ID" value="EUA86512.1"/>
    <property type="molecule type" value="Genomic_DNA"/>
</dbReference>
<evidence type="ECO:0000313" key="2">
    <source>
        <dbReference type="Proteomes" id="UP000020681"/>
    </source>
</evidence>
<dbReference type="InterPro" id="IPR046342">
    <property type="entry name" value="CBS_dom_sf"/>
</dbReference>
<keyword evidence="2" id="KW-1185">Reference proteome</keyword>
<gene>
    <name evidence="1" type="ORF">I551_7037</name>
</gene>
<proteinExistence type="predicted"/>
<organism evidence="1 2">
    <name type="scientific">Mycobacterium ulcerans str. Harvey</name>
    <dbReference type="NCBI Taxonomy" id="1299332"/>
    <lineage>
        <taxon>Bacteria</taxon>
        <taxon>Bacillati</taxon>
        <taxon>Actinomycetota</taxon>
        <taxon>Actinomycetes</taxon>
        <taxon>Mycobacteriales</taxon>
        <taxon>Mycobacteriaceae</taxon>
        <taxon>Mycobacterium</taxon>
        <taxon>Mycobacterium ulcerans group</taxon>
    </lineage>
</organism>
<dbReference type="SUPFAM" id="SSF54631">
    <property type="entry name" value="CBS-domain pair"/>
    <property type="match status" value="1"/>
</dbReference>
<protein>
    <recommendedName>
        <fullName evidence="3">CBS domain protein</fullName>
    </recommendedName>
</protein>
<reference evidence="1 2" key="1">
    <citation type="submission" date="2014-01" db="EMBL/GenBank/DDBJ databases">
        <authorList>
            <person name="Dobos K."/>
            <person name="Lenaerts A."/>
            <person name="Ordway D."/>
            <person name="DeGroote M.A."/>
            <person name="Parker T."/>
            <person name="Sizemore C."/>
            <person name="Tallon L.J."/>
            <person name="Sadzewicz L.K."/>
            <person name="Sengamalay N."/>
            <person name="Fraser C.M."/>
            <person name="Hine E."/>
            <person name="Shefchek K.A."/>
            <person name="Das S.P."/>
            <person name="Tettelin H."/>
        </authorList>
    </citation>
    <scope>NUCLEOTIDE SEQUENCE [LARGE SCALE GENOMIC DNA]</scope>
    <source>
        <strain evidence="1 2">Harvey</strain>
    </source>
</reference>